<sequence>MSTRARTIVIVHAGTSSPSSTKLLADRIASRAAELGDGHGLETEIRTIDLGALSADVSNALVSRFVSPALRSAFDLLRDADGIVASTPVYQAVPSGLFISFFQALDTDLLIGMPVVLAATGGSARHSLVTDEQMRGLFAYLRTMTAPTSVFAAPEDWSEGSLSRRIDRAATELLLLMQSDFATRLRTESWGAYQHRLGSAGGAETAIDLDTGLMRLATGG</sequence>
<evidence type="ECO:0000313" key="5">
    <source>
        <dbReference type="EMBL" id="MBO1902816.1"/>
    </source>
</evidence>
<dbReference type="Proteomes" id="UP000664382">
    <property type="component" value="Unassembled WGS sequence"/>
</dbReference>
<dbReference type="RefSeq" id="WP_208098575.1">
    <property type="nucleotide sequence ID" value="NZ_JAGDYM010000014.1"/>
</dbReference>
<dbReference type="InterPro" id="IPR023932">
    <property type="entry name" value="CE1759_FMN_reduct"/>
</dbReference>
<evidence type="ECO:0000259" key="4">
    <source>
        <dbReference type="Pfam" id="PF03358"/>
    </source>
</evidence>
<dbReference type="GO" id="GO:0016491">
    <property type="term" value="F:oxidoreductase activity"/>
    <property type="evidence" value="ECO:0007669"/>
    <property type="project" value="UniProtKB-KW"/>
</dbReference>
<feature type="domain" description="NADPH-dependent FMN reductase-like" evidence="4">
    <location>
        <begin position="8"/>
        <end position="157"/>
    </location>
</feature>
<dbReference type="AlphaFoldDB" id="A0A939S963"/>
<keyword evidence="2" id="KW-0288">FMN</keyword>
<dbReference type="EMBL" id="JAGDYM010000014">
    <property type="protein sequence ID" value="MBO1902816.1"/>
    <property type="molecule type" value="Genomic_DNA"/>
</dbReference>
<accession>A0A939S963</accession>
<evidence type="ECO:0000313" key="6">
    <source>
        <dbReference type="Proteomes" id="UP000664382"/>
    </source>
</evidence>
<dbReference type="Pfam" id="PF03358">
    <property type="entry name" value="FMN_red"/>
    <property type="match status" value="1"/>
</dbReference>
<organism evidence="5 6">
    <name type="scientific">Leucobacter weissii</name>
    <dbReference type="NCBI Taxonomy" id="1983706"/>
    <lineage>
        <taxon>Bacteria</taxon>
        <taxon>Bacillati</taxon>
        <taxon>Actinomycetota</taxon>
        <taxon>Actinomycetes</taxon>
        <taxon>Micrococcales</taxon>
        <taxon>Microbacteriaceae</taxon>
        <taxon>Leucobacter</taxon>
    </lineage>
</organism>
<dbReference type="InterPro" id="IPR029039">
    <property type="entry name" value="Flavoprotein-like_sf"/>
</dbReference>
<name>A0A939S963_9MICO</name>
<dbReference type="PANTHER" id="PTHR43408">
    <property type="entry name" value="FMN REDUCTASE (NADPH)"/>
    <property type="match status" value="1"/>
</dbReference>
<dbReference type="PANTHER" id="PTHR43408:SF2">
    <property type="entry name" value="FMN REDUCTASE (NADPH)"/>
    <property type="match status" value="1"/>
</dbReference>
<dbReference type="NCBIfam" id="TIGR04037">
    <property type="entry name" value="LLM_duo_CE1759"/>
    <property type="match status" value="1"/>
</dbReference>
<dbReference type="InterPro" id="IPR051814">
    <property type="entry name" value="NAD(P)H-dep_FMN_reductase"/>
</dbReference>
<protein>
    <submittedName>
        <fullName evidence="5">NAD(P)H-dependent oxidoreductase</fullName>
    </submittedName>
</protein>
<dbReference type="Gene3D" id="3.40.50.360">
    <property type="match status" value="1"/>
</dbReference>
<keyword evidence="1" id="KW-0285">Flavoprotein</keyword>
<reference evidence="5" key="1">
    <citation type="submission" date="2021-03" db="EMBL/GenBank/DDBJ databases">
        <title>Leucobacter chromiisoli sp. nov., isolated from chromium-containing soil of chemical plant.</title>
        <authorList>
            <person name="Xu Z."/>
        </authorList>
    </citation>
    <scope>NUCLEOTIDE SEQUENCE</scope>
    <source>
        <strain evidence="5">S27</strain>
    </source>
</reference>
<evidence type="ECO:0000256" key="3">
    <source>
        <dbReference type="ARBA" id="ARBA00023002"/>
    </source>
</evidence>
<keyword evidence="6" id="KW-1185">Reference proteome</keyword>
<evidence type="ECO:0000256" key="1">
    <source>
        <dbReference type="ARBA" id="ARBA00022630"/>
    </source>
</evidence>
<comment type="caution">
    <text evidence="5">The sequence shown here is derived from an EMBL/GenBank/DDBJ whole genome shotgun (WGS) entry which is preliminary data.</text>
</comment>
<dbReference type="InterPro" id="IPR005025">
    <property type="entry name" value="FMN_Rdtase-like_dom"/>
</dbReference>
<keyword evidence="3" id="KW-0560">Oxidoreductase</keyword>
<gene>
    <name evidence="5" type="ORF">J4H92_12755</name>
</gene>
<evidence type="ECO:0000256" key="2">
    <source>
        <dbReference type="ARBA" id="ARBA00022643"/>
    </source>
</evidence>
<dbReference type="SUPFAM" id="SSF52218">
    <property type="entry name" value="Flavoproteins"/>
    <property type="match status" value="1"/>
</dbReference>
<proteinExistence type="predicted"/>